<proteinExistence type="predicted"/>
<name>A0A8S5NR37_9CAUD</name>
<accession>A0A8S5NR37</accession>
<reference evidence="1" key="1">
    <citation type="journal article" date="2021" name="Proc. Natl. Acad. Sci. U.S.A.">
        <title>A Catalog of Tens of Thousands of Viruses from Human Metagenomes Reveals Hidden Associations with Chronic Diseases.</title>
        <authorList>
            <person name="Tisza M.J."/>
            <person name="Buck C.B."/>
        </authorList>
    </citation>
    <scope>NUCLEOTIDE SEQUENCE</scope>
    <source>
        <strain evidence="1">Ct5op20</strain>
    </source>
</reference>
<evidence type="ECO:0000313" key="1">
    <source>
        <dbReference type="EMBL" id="DAD96852.1"/>
    </source>
</evidence>
<dbReference type="EMBL" id="BK015225">
    <property type="protein sequence ID" value="DAD96852.1"/>
    <property type="molecule type" value="Genomic_DNA"/>
</dbReference>
<organism evidence="1">
    <name type="scientific">Siphoviridae sp. ct5op20</name>
    <dbReference type="NCBI Taxonomy" id="2826295"/>
    <lineage>
        <taxon>Viruses</taxon>
        <taxon>Duplodnaviria</taxon>
        <taxon>Heunggongvirae</taxon>
        <taxon>Uroviricota</taxon>
        <taxon>Caudoviricetes</taxon>
    </lineage>
</organism>
<protein>
    <submittedName>
        <fullName evidence="1">Uncharacterized protein</fullName>
    </submittedName>
</protein>
<sequence length="275" mass="31581">MLPNYTPLDVVIRSVKGENGKDLRTDWAQLSFRNLKDESPLGRRYRFSLKFPDMSLMSEEDKYYDTSVWININTSPINPGNSCVVRRCNASVAVLGSPTGKFDNITEVRYEPVIVDSELKYMQLYYNQTLVVPQAELYLTAQMNYFSNCIKINDRIILGSIDANEKLNNSLYKVKAIIKCASTKTFVRQRESGIKDIPLIVLALDKDVVADEDNFEKRIPKNAPVYLVPEKENNESNEYQIILDPQDTKIILGDSRECKTYLSLKGNRIDTEFEY</sequence>